<comment type="caution">
    <text evidence="2">The sequence shown here is derived from an EMBL/GenBank/DDBJ whole genome shotgun (WGS) entry which is preliminary data.</text>
</comment>
<dbReference type="EMBL" id="NBAG03000233">
    <property type="protein sequence ID" value="PNI67586.1"/>
    <property type="molecule type" value="Genomic_DNA"/>
</dbReference>
<dbReference type="Proteomes" id="UP000236370">
    <property type="component" value="Unassembled WGS sequence"/>
</dbReference>
<dbReference type="SMR" id="A0A2J8N744"/>
<feature type="chain" id="PRO_5014458703" evidence="1">
    <location>
        <begin position="20"/>
        <end position="97"/>
    </location>
</feature>
<evidence type="ECO:0000313" key="3">
    <source>
        <dbReference type="Proteomes" id="UP000236370"/>
    </source>
</evidence>
<name>A0A2J8N744_PANTR</name>
<organism evidence="2 3">
    <name type="scientific">Pan troglodytes</name>
    <name type="common">Chimpanzee</name>
    <dbReference type="NCBI Taxonomy" id="9598"/>
    <lineage>
        <taxon>Eukaryota</taxon>
        <taxon>Metazoa</taxon>
        <taxon>Chordata</taxon>
        <taxon>Craniata</taxon>
        <taxon>Vertebrata</taxon>
        <taxon>Euteleostomi</taxon>
        <taxon>Mammalia</taxon>
        <taxon>Eutheria</taxon>
        <taxon>Euarchontoglires</taxon>
        <taxon>Primates</taxon>
        <taxon>Haplorrhini</taxon>
        <taxon>Catarrhini</taxon>
        <taxon>Hominidae</taxon>
        <taxon>Pan</taxon>
    </lineage>
</organism>
<accession>A0A2J8N744</accession>
<proteinExistence type="predicted"/>
<feature type="signal peptide" evidence="1">
    <location>
        <begin position="1"/>
        <end position="19"/>
    </location>
</feature>
<evidence type="ECO:0000313" key="2">
    <source>
        <dbReference type="EMBL" id="PNI67586.1"/>
    </source>
</evidence>
<gene>
    <name evidence="2" type="ORF">CK820_G0013007</name>
</gene>
<dbReference type="AlphaFoldDB" id="A0A2J8N744"/>
<reference evidence="2 3" key="1">
    <citation type="submission" date="2017-12" db="EMBL/GenBank/DDBJ databases">
        <title>High-resolution comparative analysis of great ape genomes.</title>
        <authorList>
            <person name="Pollen A."/>
            <person name="Hastie A."/>
            <person name="Hormozdiari F."/>
            <person name="Dougherty M."/>
            <person name="Liu R."/>
            <person name="Chaisson M."/>
            <person name="Hoppe E."/>
            <person name="Hill C."/>
            <person name="Pang A."/>
            <person name="Hillier L."/>
            <person name="Baker C."/>
            <person name="Armstrong J."/>
            <person name="Shendure J."/>
            <person name="Paten B."/>
            <person name="Wilson R."/>
            <person name="Chao H."/>
            <person name="Schneider V."/>
            <person name="Ventura M."/>
            <person name="Kronenberg Z."/>
            <person name="Murali S."/>
            <person name="Gordon D."/>
            <person name="Cantsilieris S."/>
            <person name="Munson K."/>
            <person name="Nelson B."/>
            <person name="Raja A."/>
            <person name="Underwood J."/>
            <person name="Diekhans M."/>
            <person name="Fiddes I."/>
            <person name="Haussler D."/>
            <person name="Eichler E."/>
        </authorList>
    </citation>
    <scope>NUCLEOTIDE SEQUENCE [LARGE SCALE GENOMIC DNA]</scope>
    <source>
        <strain evidence="2">Yerkes chimp pedigree #C0471</strain>
    </source>
</reference>
<sequence>MSGAGRALAALLLAASVLSAALLAPGGSSGRDAQAAPPRDLDKKRHAELKMDQALLLIHNELLWTNLTVYWKSECCYHVGIQIWRIWKLFSLGKEHP</sequence>
<protein>
    <submittedName>
        <fullName evidence="2">HGSNAT isoform 10</fullName>
    </submittedName>
</protein>
<evidence type="ECO:0000256" key="1">
    <source>
        <dbReference type="SAM" id="SignalP"/>
    </source>
</evidence>
<keyword evidence="1" id="KW-0732">Signal</keyword>